<name>A0A6A5YTN6_9PLEO</name>
<dbReference type="AlphaFoldDB" id="A0A6A5YTN6"/>
<proteinExistence type="predicted"/>
<reference evidence="1" key="1">
    <citation type="journal article" date="2020" name="Stud. Mycol.">
        <title>101 Dothideomycetes genomes: a test case for predicting lifestyles and emergence of pathogens.</title>
        <authorList>
            <person name="Haridas S."/>
            <person name="Albert R."/>
            <person name="Binder M."/>
            <person name="Bloem J."/>
            <person name="Labutti K."/>
            <person name="Salamov A."/>
            <person name="Andreopoulos B."/>
            <person name="Baker S."/>
            <person name="Barry K."/>
            <person name="Bills G."/>
            <person name="Bluhm B."/>
            <person name="Cannon C."/>
            <person name="Castanera R."/>
            <person name="Culley D."/>
            <person name="Daum C."/>
            <person name="Ezra D."/>
            <person name="Gonzalez J."/>
            <person name="Henrissat B."/>
            <person name="Kuo A."/>
            <person name="Liang C."/>
            <person name="Lipzen A."/>
            <person name="Lutzoni F."/>
            <person name="Magnuson J."/>
            <person name="Mondo S."/>
            <person name="Nolan M."/>
            <person name="Ohm R."/>
            <person name="Pangilinan J."/>
            <person name="Park H.-J."/>
            <person name="Ramirez L."/>
            <person name="Alfaro M."/>
            <person name="Sun H."/>
            <person name="Tritt A."/>
            <person name="Yoshinaga Y."/>
            <person name="Zwiers L.-H."/>
            <person name="Turgeon B."/>
            <person name="Goodwin S."/>
            <person name="Spatafora J."/>
            <person name="Crous P."/>
            <person name="Grigoriev I."/>
        </authorList>
    </citation>
    <scope>NUCLEOTIDE SEQUENCE</scope>
    <source>
        <strain evidence="1">CBS 627.86</strain>
    </source>
</reference>
<evidence type="ECO:0000313" key="1">
    <source>
        <dbReference type="EMBL" id="KAF2109501.1"/>
    </source>
</evidence>
<protein>
    <submittedName>
        <fullName evidence="1">Uncharacterized protein</fullName>
    </submittedName>
</protein>
<accession>A0A6A5YTN6</accession>
<keyword evidence="2" id="KW-1185">Reference proteome</keyword>
<sequence>MAVEKTVAEHFNDLESFTIATPELLKQREKLQKYRPFLSRWDPFPKSTRYNKWATEYGSDFIFVREKVDSNLLDTLLFELHDRIRQLDGGNRMNFNFYAVCVLPTDKDATAETLLRSIVVQLVNMQIEDPPNDRMIEEFGDGKMDLATFLQHVVAHLKTDTESGIIKEPRVHVLIYDIGAYNNQSEAKKFIEEMKKCQQLFLDIEQQDKASNSGAHRPRLKVLVAGSMVDTVRETAGLADSDIVVI</sequence>
<evidence type="ECO:0000313" key="2">
    <source>
        <dbReference type="Proteomes" id="UP000799770"/>
    </source>
</evidence>
<organism evidence="1 2">
    <name type="scientific">Lophiotrema nucula</name>
    <dbReference type="NCBI Taxonomy" id="690887"/>
    <lineage>
        <taxon>Eukaryota</taxon>
        <taxon>Fungi</taxon>
        <taxon>Dikarya</taxon>
        <taxon>Ascomycota</taxon>
        <taxon>Pezizomycotina</taxon>
        <taxon>Dothideomycetes</taxon>
        <taxon>Pleosporomycetidae</taxon>
        <taxon>Pleosporales</taxon>
        <taxon>Lophiotremataceae</taxon>
        <taxon>Lophiotrema</taxon>
    </lineage>
</organism>
<gene>
    <name evidence="1" type="ORF">BDV96DRAFT_651933</name>
</gene>
<dbReference type="EMBL" id="ML977342">
    <property type="protein sequence ID" value="KAF2109501.1"/>
    <property type="molecule type" value="Genomic_DNA"/>
</dbReference>
<dbReference type="Proteomes" id="UP000799770">
    <property type="component" value="Unassembled WGS sequence"/>
</dbReference>